<evidence type="ECO:0000313" key="2">
    <source>
        <dbReference type="EMBL" id="CAH0367095.1"/>
    </source>
</evidence>
<dbReference type="AlphaFoldDB" id="A0A8J2WG66"/>
<protein>
    <recommendedName>
        <fullName evidence="4">RxLR effector protein</fullName>
    </recommendedName>
</protein>
<keyword evidence="3" id="KW-1185">Reference proteome</keyword>
<name>A0A8J2WG66_9STRA</name>
<keyword evidence="1" id="KW-0732">Signal</keyword>
<dbReference type="EMBL" id="CAKKNE010000002">
    <property type="protein sequence ID" value="CAH0367095.1"/>
    <property type="molecule type" value="Genomic_DNA"/>
</dbReference>
<dbReference type="OrthoDB" id="10623457at2759"/>
<comment type="caution">
    <text evidence="2">The sequence shown here is derived from an EMBL/GenBank/DDBJ whole genome shotgun (WGS) entry which is preliminary data.</text>
</comment>
<proteinExistence type="predicted"/>
<evidence type="ECO:0008006" key="4">
    <source>
        <dbReference type="Google" id="ProtNLM"/>
    </source>
</evidence>
<sequence length="142" mass="15791">MRMPRPLVALAILADSAGALLMTRRTPASRRRPQLRARADDADEAEELRRIFESGADLLTPEEEMANEDAREGVASIFDAEDMRTLFHEGLAAEGDAPPTLAKSAGSLADMDDASFKLLMWKRLGQNDFDRIFKGPRVEFEI</sequence>
<feature type="signal peptide" evidence="1">
    <location>
        <begin position="1"/>
        <end position="19"/>
    </location>
</feature>
<organism evidence="2 3">
    <name type="scientific">Pelagomonas calceolata</name>
    <dbReference type="NCBI Taxonomy" id="35677"/>
    <lineage>
        <taxon>Eukaryota</taxon>
        <taxon>Sar</taxon>
        <taxon>Stramenopiles</taxon>
        <taxon>Ochrophyta</taxon>
        <taxon>Pelagophyceae</taxon>
        <taxon>Pelagomonadales</taxon>
        <taxon>Pelagomonadaceae</taxon>
        <taxon>Pelagomonas</taxon>
    </lineage>
</organism>
<feature type="chain" id="PRO_5035318853" description="RxLR effector protein" evidence="1">
    <location>
        <begin position="20"/>
        <end position="142"/>
    </location>
</feature>
<evidence type="ECO:0000256" key="1">
    <source>
        <dbReference type="SAM" id="SignalP"/>
    </source>
</evidence>
<reference evidence="2" key="1">
    <citation type="submission" date="2021-11" db="EMBL/GenBank/DDBJ databases">
        <authorList>
            <consortium name="Genoscope - CEA"/>
            <person name="William W."/>
        </authorList>
    </citation>
    <scope>NUCLEOTIDE SEQUENCE</scope>
</reference>
<accession>A0A8J2WG66</accession>
<gene>
    <name evidence="2" type="ORF">PECAL_2P01000</name>
</gene>
<evidence type="ECO:0000313" key="3">
    <source>
        <dbReference type="Proteomes" id="UP000789595"/>
    </source>
</evidence>
<dbReference type="Proteomes" id="UP000789595">
    <property type="component" value="Unassembled WGS sequence"/>
</dbReference>